<dbReference type="CDD" id="cd14311">
    <property type="entry name" value="UBA_II_E2_UBC1"/>
    <property type="match status" value="1"/>
</dbReference>
<dbReference type="EMBL" id="JAPDMZ010000129">
    <property type="protein sequence ID" value="KAK0548754.1"/>
    <property type="molecule type" value="Genomic_DNA"/>
</dbReference>
<dbReference type="InterPro" id="IPR016135">
    <property type="entry name" value="UBQ-conjugating_enzyme/RWD"/>
</dbReference>
<dbReference type="Pfam" id="PF09288">
    <property type="entry name" value="UBA_3"/>
    <property type="match status" value="1"/>
</dbReference>
<evidence type="ECO:0000256" key="6">
    <source>
        <dbReference type="ARBA" id="ARBA00072431"/>
    </source>
</evidence>
<evidence type="ECO:0000313" key="12">
    <source>
        <dbReference type="EMBL" id="KAK0548754.1"/>
    </source>
</evidence>
<evidence type="ECO:0000259" key="11">
    <source>
        <dbReference type="PROSITE" id="PS50127"/>
    </source>
</evidence>
<feature type="domain" description="UBC core" evidence="11">
    <location>
        <begin position="4"/>
        <end position="151"/>
    </location>
</feature>
<dbReference type="GO" id="GO:0005524">
    <property type="term" value="F:ATP binding"/>
    <property type="evidence" value="ECO:0007669"/>
    <property type="project" value="UniProtKB-UniRule"/>
</dbReference>
<evidence type="ECO:0000256" key="2">
    <source>
        <dbReference type="ARBA" id="ARBA00022679"/>
    </source>
</evidence>
<feature type="region of interest" description="Disordered" evidence="10">
    <location>
        <begin position="153"/>
        <end position="185"/>
    </location>
</feature>
<evidence type="ECO:0000256" key="9">
    <source>
        <dbReference type="RuleBase" id="RU362109"/>
    </source>
</evidence>
<dbReference type="PANTHER" id="PTHR24068">
    <property type="entry name" value="UBIQUITIN-CONJUGATING ENZYME E2"/>
    <property type="match status" value="1"/>
</dbReference>
<evidence type="ECO:0000313" key="13">
    <source>
        <dbReference type="Proteomes" id="UP001176517"/>
    </source>
</evidence>
<gene>
    <name evidence="12" type="primary">ubc1</name>
    <name evidence="12" type="ORF">OC846_004371</name>
</gene>
<accession>A0AAN6JR69</accession>
<keyword evidence="13" id="KW-1185">Reference proteome</keyword>
<dbReference type="Pfam" id="PF00179">
    <property type="entry name" value="UQ_con"/>
    <property type="match status" value="1"/>
</dbReference>
<comment type="similarity">
    <text evidence="9">Belongs to the ubiquitin-conjugating enzyme family.</text>
</comment>
<evidence type="ECO:0000256" key="7">
    <source>
        <dbReference type="ARBA" id="ARBA00077197"/>
    </source>
</evidence>
<dbReference type="SMART" id="SM00212">
    <property type="entry name" value="UBCc"/>
    <property type="match status" value="1"/>
</dbReference>
<dbReference type="InterPro" id="IPR000608">
    <property type="entry name" value="UBC"/>
</dbReference>
<dbReference type="AlphaFoldDB" id="A0AAN6JR69"/>
<evidence type="ECO:0000256" key="3">
    <source>
        <dbReference type="ARBA" id="ARBA00022741"/>
    </source>
</evidence>
<keyword evidence="2 12" id="KW-0808">Transferase</keyword>
<evidence type="ECO:0000256" key="8">
    <source>
        <dbReference type="PROSITE-ProRule" id="PRU10133"/>
    </source>
</evidence>
<dbReference type="EC" id="2.3.2.23" evidence="1"/>
<feature type="active site" description="Glycyl thioester intermediate" evidence="8">
    <location>
        <position position="89"/>
    </location>
</feature>
<keyword evidence="12" id="KW-0012">Acyltransferase</keyword>
<dbReference type="InterPro" id="IPR009060">
    <property type="entry name" value="UBA-like_sf"/>
</dbReference>
<dbReference type="InterPro" id="IPR023313">
    <property type="entry name" value="UBQ-conjugating_AS"/>
</dbReference>
<name>A0AAN6JR69_9BASI</name>
<evidence type="ECO:0000256" key="1">
    <source>
        <dbReference type="ARBA" id="ARBA00012486"/>
    </source>
</evidence>
<comment type="caution">
    <text evidence="12">The sequence shown here is derived from an EMBL/GenBank/DDBJ whole genome shotgun (WGS) entry which is preliminary data.</text>
</comment>
<dbReference type="Gene3D" id="3.10.110.10">
    <property type="entry name" value="Ubiquitin Conjugating Enzyme"/>
    <property type="match status" value="1"/>
</dbReference>
<organism evidence="12 13">
    <name type="scientific">Tilletia horrida</name>
    <dbReference type="NCBI Taxonomy" id="155126"/>
    <lineage>
        <taxon>Eukaryota</taxon>
        <taxon>Fungi</taxon>
        <taxon>Dikarya</taxon>
        <taxon>Basidiomycota</taxon>
        <taxon>Ustilaginomycotina</taxon>
        <taxon>Exobasidiomycetes</taxon>
        <taxon>Tilletiales</taxon>
        <taxon>Tilletiaceae</taxon>
        <taxon>Tilletia</taxon>
    </lineage>
</organism>
<reference evidence="12" key="1">
    <citation type="journal article" date="2023" name="PhytoFront">
        <title>Draft Genome Resources of Seven Strains of Tilletia horrida, Causal Agent of Kernel Smut of Rice.</title>
        <authorList>
            <person name="Khanal S."/>
            <person name="Antony Babu S."/>
            <person name="Zhou X.G."/>
        </authorList>
    </citation>
    <scope>NUCLEOTIDE SEQUENCE</scope>
    <source>
        <strain evidence="12">TX6</strain>
    </source>
</reference>
<proteinExistence type="inferred from homology"/>
<dbReference type="SUPFAM" id="SSF54495">
    <property type="entry name" value="UBC-like"/>
    <property type="match status" value="1"/>
</dbReference>
<evidence type="ECO:0000256" key="4">
    <source>
        <dbReference type="ARBA" id="ARBA00022786"/>
    </source>
</evidence>
<keyword evidence="3 9" id="KW-0547">Nucleotide-binding</keyword>
<dbReference type="Proteomes" id="UP001176517">
    <property type="component" value="Unassembled WGS sequence"/>
</dbReference>
<keyword evidence="5 9" id="KW-0067">ATP-binding</keyword>
<evidence type="ECO:0000256" key="5">
    <source>
        <dbReference type="ARBA" id="ARBA00022840"/>
    </source>
</evidence>
<evidence type="ECO:0000256" key="10">
    <source>
        <dbReference type="SAM" id="MobiDB-lite"/>
    </source>
</evidence>
<protein>
    <recommendedName>
        <fullName evidence="6">Ubiquitin-conjugating enzyme E2 1</fullName>
        <ecNumber evidence="1">2.3.2.23</ecNumber>
    </recommendedName>
    <alternativeName>
        <fullName evidence="7">E2 ubiquitin-conjugating enzyme 1</fullName>
    </alternativeName>
</protein>
<keyword evidence="4 9" id="KW-0833">Ubl conjugation pathway</keyword>
<dbReference type="GO" id="GO:0061631">
    <property type="term" value="F:ubiquitin conjugating enzyme activity"/>
    <property type="evidence" value="ECO:0007669"/>
    <property type="project" value="UniProtKB-EC"/>
</dbReference>
<sequence>MADPRLRRITKEIRDIESDNSSSIEISMLDENPFHLIGTFPGPENSPYEGGIFDVDIVVPEGYPFKPVVMKFITRVYHPNISSASGAICLDILKDQWSPVLTLKSTLLSLRSLLCSPEPNDPQDAEVAKVYLSDQAAFQRTAKYWTEIYANGSESARPPPKGGKQAEANGNAAPGSENGAAQAESAPDPIALAGLKKEHVEQFESMGFSQDQVIAVLKKLNYRGANVRNVTDEAVLNALLSG</sequence>
<dbReference type="PROSITE" id="PS50127">
    <property type="entry name" value="UBC_2"/>
    <property type="match status" value="1"/>
</dbReference>
<dbReference type="SUPFAM" id="SSF46934">
    <property type="entry name" value="UBA-like"/>
    <property type="match status" value="1"/>
</dbReference>
<dbReference type="Gene3D" id="1.10.8.10">
    <property type="entry name" value="DNA helicase RuvA subunit, C-terminal domain"/>
    <property type="match status" value="1"/>
</dbReference>
<dbReference type="InterPro" id="IPR015368">
    <property type="entry name" value="UBA_C_fun"/>
</dbReference>
<dbReference type="FunFam" id="3.10.110.10:FF:000037">
    <property type="entry name" value="ubiquitin-conjugating enzyme E2 27"/>
    <property type="match status" value="1"/>
</dbReference>
<dbReference type="PROSITE" id="PS00183">
    <property type="entry name" value="UBC_1"/>
    <property type="match status" value="1"/>
</dbReference>